<evidence type="ECO:0000313" key="2">
    <source>
        <dbReference type="Proteomes" id="UP000032142"/>
    </source>
</evidence>
<dbReference type="AlphaFoldDB" id="A0A0B0NZV6"/>
<organism evidence="1 2">
    <name type="scientific">Gossypium arboreum</name>
    <name type="common">Tree cotton</name>
    <name type="synonym">Gossypium nanking</name>
    <dbReference type="NCBI Taxonomy" id="29729"/>
    <lineage>
        <taxon>Eukaryota</taxon>
        <taxon>Viridiplantae</taxon>
        <taxon>Streptophyta</taxon>
        <taxon>Embryophyta</taxon>
        <taxon>Tracheophyta</taxon>
        <taxon>Spermatophyta</taxon>
        <taxon>Magnoliopsida</taxon>
        <taxon>eudicotyledons</taxon>
        <taxon>Gunneridae</taxon>
        <taxon>Pentapetalae</taxon>
        <taxon>rosids</taxon>
        <taxon>malvids</taxon>
        <taxon>Malvales</taxon>
        <taxon>Malvaceae</taxon>
        <taxon>Malvoideae</taxon>
        <taxon>Gossypium</taxon>
    </lineage>
</organism>
<proteinExistence type="predicted"/>
<accession>A0A0B0NZV6</accession>
<name>A0A0B0NZV6_GOSAR</name>
<sequence length="55" mass="5855">MTGNWTQLYIDGAIKMGVGFAAAGGCHISKKGNGSLDSIAIWGFVQFSMLNSRVF</sequence>
<dbReference type="Proteomes" id="UP000032142">
    <property type="component" value="Unassembled WGS sequence"/>
</dbReference>
<reference evidence="2" key="1">
    <citation type="submission" date="2014-09" db="EMBL/GenBank/DDBJ databases">
        <authorList>
            <person name="Mudge J."/>
            <person name="Ramaraj T."/>
            <person name="Lindquist I.E."/>
            <person name="Bharti A.K."/>
            <person name="Sundararajan A."/>
            <person name="Cameron C.T."/>
            <person name="Woodward J.E."/>
            <person name="May G.D."/>
            <person name="Brubaker C."/>
            <person name="Broadhvest J."/>
            <person name="Wilkins T.A."/>
        </authorList>
    </citation>
    <scope>NUCLEOTIDE SEQUENCE</scope>
    <source>
        <strain evidence="2">cv. AKA8401</strain>
    </source>
</reference>
<protein>
    <submittedName>
        <fullName evidence="1">Uncharacterized protein</fullName>
    </submittedName>
</protein>
<evidence type="ECO:0000313" key="1">
    <source>
        <dbReference type="EMBL" id="KHG18310.1"/>
    </source>
</evidence>
<gene>
    <name evidence="1" type="ORF">F383_07769</name>
</gene>
<dbReference type="EMBL" id="KN410301">
    <property type="protein sequence ID" value="KHG18310.1"/>
    <property type="molecule type" value="Genomic_DNA"/>
</dbReference>
<keyword evidence="2" id="KW-1185">Reference proteome</keyword>